<reference evidence="2" key="1">
    <citation type="journal article" date="2019" name="Int. J. Syst. Evol. Microbiol.">
        <title>The Global Catalogue of Microorganisms (GCM) 10K type strain sequencing project: providing services to taxonomists for standard genome sequencing and annotation.</title>
        <authorList>
            <consortium name="The Broad Institute Genomics Platform"/>
            <consortium name="The Broad Institute Genome Sequencing Center for Infectious Disease"/>
            <person name="Wu L."/>
            <person name="Ma J."/>
        </authorList>
    </citation>
    <scope>NUCLEOTIDE SEQUENCE [LARGE SCALE GENOMIC DNA]</scope>
    <source>
        <strain evidence="2">CCUG 37257</strain>
    </source>
</reference>
<dbReference type="Proteomes" id="UP001595988">
    <property type="component" value="Unassembled WGS sequence"/>
</dbReference>
<protein>
    <submittedName>
        <fullName evidence="1">Uncharacterized protein</fullName>
    </submittedName>
</protein>
<accession>A0ABV9JV91</accession>
<evidence type="ECO:0000313" key="2">
    <source>
        <dbReference type="Proteomes" id="UP001595988"/>
    </source>
</evidence>
<evidence type="ECO:0000313" key="1">
    <source>
        <dbReference type="EMBL" id="MFC4661705.1"/>
    </source>
</evidence>
<proteinExistence type="predicted"/>
<sequence length="59" mass="7083">MKIKAGAWLSLNSRQKQIVLKLWNERNERRTKEKSTSAKALKKITFKKYLYAYYKAFGR</sequence>
<comment type="caution">
    <text evidence="1">The sequence shown here is derived from an EMBL/GenBank/DDBJ whole genome shotgun (WGS) entry which is preliminary data.</text>
</comment>
<gene>
    <name evidence="1" type="ORF">ACFO3P_05685</name>
</gene>
<dbReference type="EMBL" id="JBHSFT010000008">
    <property type="protein sequence ID" value="MFC4661705.1"/>
    <property type="molecule type" value="Genomic_DNA"/>
</dbReference>
<dbReference type="RefSeq" id="WP_379542246.1">
    <property type="nucleotide sequence ID" value="NZ_JBHSFT010000008.1"/>
</dbReference>
<keyword evidence="2" id="KW-1185">Reference proteome</keyword>
<organism evidence="1 2">
    <name type="scientific">Oceanobacillus aidingensis</name>
    <dbReference type="NCBI Taxonomy" id="645964"/>
    <lineage>
        <taxon>Bacteria</taxon>
        <taxon>Bacillati</taxon>
        <taxon>Bacillota</taxon>
        <taxon>Bacilli</taxon>
        <taxon>Bacillales</taxon>
        <taxon>Bacillaceae</taxon>
        <taxon>Oceanobacillus</taxon>
    </lineage>
</organism>
<name>A0ABV9JV91_9BACI</name>